<evidence type="ECO:0000313" key="15">
    <source>
        <dbReference type="Proteomes" id="UP000323671"/>
    </source>
</evidence>
<dbReference type="InterPro" id="IPR000700">
    <property type="entry name" value="PAS-assoc_C"/>
</dbReference>
<dbReference type="PANTHER" id="PTHR43065:SF10">
    <property type="entry name" value="PEROXIDE STRESS-ACTIVATED HISTIDINE KINASE MAK3"/>
    <property type="match status" value="1"/>
</dbReference>
<feature type="region of interest" description="Disordered" evidence="9">
    <location>
        <begin position="604"/>
        <end position="623"/>
    </location>
</feature>
<dbReference type="InterPro" id="IPR005467">
    <property type="entry name" value="His_kinase_dom"/>
</dbReference>
<dbReference type="SUPFAM" id="SSF55874">
    <property type="entry name" value="ATPase domain of HSP90 chaperone/DNA topoisomerase II/histidine kinase"/>
    <property type="match status" value="1"/>
</dbReference>
<evidence type="ECO:0000256" key="4">
    <source>
        <dbReference type="ARBA" id="ARBA00022679"/>
    </source>
</evidence>
<keyword evidence="6 14" id="KW-0418">Kinase</keyword>
<keyword evidence="4" id="KW-0808">Transferase</keyword>
<dbReference type="InterPro" id="IPR036890">
    <property type="entry name" value="HATPase_C_sf"/>
</dbReference>
<dbReference type="SMART" id="SM00387">
    <property type="entry name" value="HATPase_c"/>
    <property type="match status" value="1"/>
</dbReference>
<feature type="domain" description="PAC" evidence="13">
    <location>
        <begin position="384"/>
        <end position="436"/>
    </location>
</feature>
<dbReference type="SMART" id="SM00086">
    <property type="entry name" value="PAC"/>
    <property type="match status" value="1"/>
</dbReference>
<keyword evidence="10" id="KW-0472">Membrane</keyword>
<dbReference type="Proteomes" id="UP000323671">
    <property type="component" value="Chromosome"/>
</dbReference>
<evidence type="ECO:0000256" key="9">
    <source>
        <dbReference type="SAM" id="MobiDB-lite"/>
    </source>
</evidence>
<dbReference type="InterPro" id="IPR003661">
    <property type="entry name" value="HisK_dim/P_dom"/>
</dbReference>
<dbReference type="PROSITE" id="PS50113">
    <property type="entry name" value="PAC"/>
    <property type="match status" value="1"/>
</dbReference>
<dbReference type="InterPro" id="IPR003594">
    <property type="entry name" value="HATPase_dom"/>
</dbReference>
<dbReference type="GO" id="GO:0005524">
    <property type="term" value="F:ATP binding"/>
    <property type="evidence" value="ECO:0007669"/>
    <property type="project" value="UniProtKB-KW"/>
</dbReference>
<keyword evidence="10" id="KW-1133">Transmembrane helix</keyword>
<keyword evidence="8" id="KW-0902">Two-component regulatory system</keyword>
<dbReference type="GO" id="GO:0000155">
    <property type="term" value="F:phosphorelay sensor kinase activity"/>
    <property type="evidence" value="ECO:0007669"/>
    <property type="project" value="InterPro"/>
</dbReference>
<evidence type="ECO:0000259" key="12">
    <source>
        <dbReference type="PROSITE" id="PS50112"/>
    </source>
</evidence>
<dbReference type="Gene3D" id="3.30.450.20">
    <property type="entry name" value="PAS domain"/>
    <property type="match status" value="2"/>
</dbReference>
<dbReference type="CDD" id="cd00082">
    <property type="entry name" value="HisKA"/>
    <property type="match status" value="1"/>
</dbReference>
<sequence>MSEHDAPPIAGQPALPPTAPSHHWAGTYLLMPKLAMGLLVVSLISLLWILHRNELDEQRTALIKDILWMEQNLRFHLSGIDDQLSQLGLDLTQDARPGSTFQVRTRHLVKNNAELEQVLWLDAQGRLLDAVPSATTGRQVLEPFGDTSLNSALASAFDAARKLGKPVYGQPYSVPQRGTEIEIYVPVFRNGQVSGMLVGVYSLNNLLNSVVPWWFAEKYQFRILDGNGAVLAAKSNIVGELGLDYRIPFDPPGHGMVLEAATYSTPGNMAQRLLAAVIVVLAAAVSWSLWAIRGHILRRLEAEQALREEHAFRKAMEDSTMVGMRARDMAGRIIYVNPAFCRMSGYSPDELIGTRPPMPYWDPDQMDMHEFQSTRVLAGQSPQEGFESRIRHKDGHMVHTMVYATPLIDASGKQRGWISSVLDITEKKRIEALQRQQQEKLEQTARLVTMGEMASTMAHELNQPLSAIASYAAGCANMLRQEDRPPDRQALLAVIDKLAAQAQRAGRVIRRIYDFVRKSAPQQEAVHLDEVIEEAAGFLEAEAKQRGVVLNLNLARGLPPVEGDPLLLGQVMINLLRNAVEAVSDQPLHRRRVRVNVRASDDSSQIEVRVEDSGPGIPPEQAENLFTPFYTTKAEGMGMGLPICRSIIESHHGHLSLEPREGGGSVFAFRLPREGATMAPDSLSPPASAPVSSPASPPTSTPNATP</sequence>
<reference evidence="14 15" key="1">
    <citation type="submission" date="2017-07" db="EMBL/GenBank/DDBJ databases">
        <title>Complete genome sequence of Oryzomicrobium terrae TPP412.</title>
        <authorList>
            <person name="Chiu L.-W."/>
            <person name="Lo K.-J."/>
            <person name="Tsai Y.-M."/>
            <person name="Lin S.-S."/>
            <person name="Kuo C.-H."/>
            <person name="Liu C.-T."/>
        </authorList>
    </citation>
    <scope>NUCLEOTIDE SEQUENCE [LARGE SCALE GENOMIC DNA]</scope>
    <source>
        <strain evidence="14 15">TPP412</strain>
    </source>
</reference>
<dbReference type="NCBIfam" id="TIGR00229">
    <property type="entry name" value="sensory_box"/>
    <property type="match status" value="1"/>
</dbReference>
<feature type="transmembrane region" description="Helical" evidence="10">
    <location>
        <begin position="273"/>
        <end position="292"/>
    </location>
</feature>
<dbReference type="AlphaFoldDB" id="A0A5C1E9R1"/>
<dbReference type="EMBL" id="CP022579">
    <property type="protein sequence ID" value="QEL65369.1"/>
    <property type="molecule type" value="Genomic_DNA"/>
</dbReference>
<keyword evidence="5" id="KW-0547">Nucleotide-binding</keyword>
<dbReference type="InterPro" id="IPR001610">
    <property type="entry name" value="PAC"/>
</dbReference>
<dbReference type="SUPFAM" id="SSF55785">
    <property type="entry name" value="PYP-like sensor domain (PAS domain)"/>
    <property type="match status" value="1"/>
</dbReference>
<dbReference type="RefSeq" id="WP_149425624.1">
    <property type="nucleotide sequence ID" value="NZ_CP022579.1"/>
</dbReference>
<evidence type="ECO:0000256" key="10">
    <source>
        <dbReference type="SAM" id="Phobius"/>
    </source>
</evidence>
<keyword evidence="7" id="KW-0067">ATP-binding</keyword>
<feature type="region of interest" description="Disordered" evidence="9">
    <location>
        <begin position="676"/>
        <end position="706"/>
    </location>
</feature>
<evidence type="ECO:0000313" key="14">
    <source>
        <dbReference type="EMBL" id="QEL65369.1"/>
    </source>
</evidence>
<feature type="compositionally biased region" description="Pro residues" evidence="9">
    <location>
        <begin position="695"/>
        <end position="706"/>
    </location>
</feature>
<dbReference type="InterPro" id="IPR035965">
    <property type="entry name" value="PAS-like_dom_sf"/>
</dbReference>
<dbReference type="CDD" id="cd00130">
    <property type="entry name" value="PAS"/>
    <property type="match status" value="1"/>
</dbReference>
<evidence type="ECO:0000259" key="13">
    <source>
        <dbReference type="PROSITE" id="PS50113"/>
    </source>
</evidence>
<evidence type="ECO:0000256" key="3">
    <source>
        <dbReference type="ARBA" id="ARBA00022553"/>
    </source>
</evidence>
<dbReference type="InterPro" id="IPR036097">
    <property type="entry name" value="HisK_dim/P_sf"/>
</dbReference>
<dbReference type="EC" id="2.7.13.3" evidence="2"/>
<dbReference type="GO" id="GO:0006355">
    <property type="term" value="P:regulation of DNA-templated transcription"/>
    <property type="evidence" value="ECO:0007669"/>
    <property type="project" value="InterPro"/>
</dbReference>
<keyword evidence="10" id="KW-0812">Transmembrane</keyword>
<dbReference type="Pfam" id="PF00989">
    <property type="entry name" value="PAS"/>
    <property type="match status" value="1"/>
</dbReference>
<keyword evidence="3" id="KW-0597">Phosphoprotein</keyword>
<gene>
    <name evidence="14" type="primary">dctS</name>
    <name evidence="14" type="ORF">OTERR_18930</name>
</gene>
<dbReference type="Pfam" id="PF00512">
    <property type="entry name" value="HisKA"/>
    <property type="match status" value="1"/>
</dbReference>
<protein>
    <recommendedName>
        <fullName evidence="2">histidine kinase</fullName>
        <ecNumber evidence="2">2.7.13.3</ecNumber>
    </recommendedName>
</protein>
<dbReference type="SMART" id="SM00388">
    <property type="entry name" value="HisKA"/>
    <property type="match status" value="1"/>
</dbReference>
<evidence type="ECO:0000256" key="7">
    <source>
        <dbReference type="ARBA" id="ARBA00022840"/>
    </source>
</evidence>
<feature type="domain" description="PAS" evidence="12">
    <location>
        <begin position="308"/>
        <end position="380"/>
    </location>
</feature>
<proteinExistence type="predicted"/>
<dbReference type="InterPro" id="IPR000014">
    <property type="entry name" value="PAS"/>
</dbReference>
<feature type="domain" description="Histidine kinase" evidence="11">
    <location>
        <begin position="456"/>
        <end position="675"/>
    </location>
</feature>
<accession>A0A5C1E9R1</accession>
<keyword evidence="15" id="KW-1185">Reference proteome</keyword>
<dbReference type="SUPFAM" id="SSF47384">
    <property type="entry name" value="Homodimeric domain of signal transducing histidine kinase"/>
    <property type="match status" value="1"/>
</dbReference>
<dbReference type="InterPro" id="IPR013767">
    <property type="entry name" value="PAS_fold"/>
</dbReference>
<evidence type="ECO:0000259" key="11">
    <source>
        <dbReference type="PROSITE" id="PS50109"/>
    </source>
</evidence>
<dbReference type="PRINTS" id="PR00344">
    <property type="entry name" value="BCTRLSENSOR"/>
</dbReference>
<evidence type="ECO:0000256" key="2">
    <source>
        <dbReference type="ARBA" id="ARBA00012438"/>
    </source>
</evidence>
<evidence type="ECO:0000256" key="8">
    <source>
        <dbReference type="ARBA" id="ARBA00023012"/>
    </source>
</evidence>
<organism evidence="14 15">
    <name type="scientific">Oryzomicrobium terrae</name>
    <dbReference type="NCBI Taxonomy" id="1735038"/>
    <lineage>
        <taxon>Bacteria</taxon>
        <taxon>Pseudomonadati</taxon>
        <taxon>Pseudomonadota</taxon>
        <taxon>Betaproteobacteria</taxon>
        <taxon>Rhodocyclales</taxon>
        <taxon>Rhodocyclaceae</taxon>
        <taxon>Oryzomicrobium</taxon>
    </lineage>
</organism>
<evidence type="ECO:0000256" key="6">
    <source>
        <dbReference type="ARBA" id="ARBA00022777"/>
    </source>
</evidence>
<comment type="catalytic activity">
    <reaction evidence="1">
        <text>ATP + protein L-histidine = ADP + protein N-phospho-L-histidine.</text>
        <dbReference type="EC" id="2.7.13.3"/>
    </reaction>
</comment>
<name>A0A5C1E9R1_9RHOO</name>
<evidence type="ECO:0000256" key="5">
    <source>
        <dbReference type="ARBA" id="ARBA00022741"/>
    </source>
</evidence>
<feature type="compositionally biased region" description="Low complexity" evidence="9">
    <location>
        <begin position="679"/>
        <end position="694"/>
    </location>
</feature>
<dbReference type="KEGG" id="otr:OTERR_18930"/>
<dbReference type="PROSITE" id="PS50112">
    <property type="entry name" value="PAS"/>
    <property type="match status" value="1"/>
</dbReference>
<dbReference type="Pfam" id="PF02518">
    <property type="entry name" value="HATPase_c"/>
    <property type="match status" value="1"/>
</dbReference>
<dbReference type="Gene3D" id="1.10.287.130">
    <property type="match status" value="1"/>
</dbReference>
<dbReference type="CDD" id="cd18773">
    <property type="entry name" value="PDC1_HK_sensor"/>
    <property type="match status" value="1"/>
</dbReference>
<feature type="transmembrane region" description="Helical" evidence="10">
    <location>
        <begin position="30"/>
        <end position="50"/>
    </location>
</feature>
<dbReference type="Gene3D" id="3.30.565.10">
    <property type="entry name" value="Histidine kinase-like ATPase, C-terminal domain"/>
    <property type="match status" value="1"/>
</dbReference>
<dbReference type="PROSITE" id="PS50109">
    <property type="entry name" value="HIS_KIN"/>
    <property type="match status" value="1"/>
</dbReference>
<dbReference type="PANTHER" id="PTHR43065">
    <property type="entry name" value="SENSOR HISTIDINE KINASE"/>
    <property type="match status" value="1"/>
</dbReference>
<dbReference type="SMART" id="SM00091">
    <property type="entry name" value="PAS"/>
    <property type="match status" value="1"/>
</dbReference>
<evidence type="ECO:0000256" key="1">
    <source>
        <dbReference type="ARBA" id="ARBA00000085"/>
    </source>
</evidence>
<dbReference type="InterPro" id="IPR004358">
    <property type="entry name" value="Sig_transdc_His_kin-like_C"/>
</dbReference>